<protein>
    <recommendedName>
        <fullName evidence="7">EGF domain-specific O-linked N-acetylglucosamine transferase</fullName>
        <ecNumber evidence="1">2.4.1.255</ecNumber>
    </recommendedName>
    <alternativeName>
        <fullName evidence="8">Extracellular O-linked N-acetylglucosamine transferase</fullName>
    </alternativeName>
</protein>
<dbReference type="InterPro" id="IPR007657">
    <property type="entry name" value="Glycosyltransferase_61"/>
</dbReference>
<keyword evidence="3" id="KW-0808">Transferase</keyword>
<evidence type="ECO:0000313" key="14">
    <source>
        <dbReference type="Proteomes" id="UP000070133"/>
    </source>
</evidence>
<dbReference type="InterPro" id="IPR049625">
    <property type="entry name" value="Glyco_transf_61_cat"/>
</dbReference>
<keyword evidence="11" id="KW-0472">Membrane</keyword>
<keyword evidence="4" id="KW-0732">Signal</keyword>
<evidence type="ECO:0000256" key="2">
    <source>
        <dbReference type="ARBA" id="ARBA00022676"/>
    </source>
</evidence>
<evidence type="ECO:0000313" key="13">
    <source>
        <dbReference type="EMBL" id="KXS98911.1"/>
    </source>
</evidence>
<accession>A0A139H8Y9</accession>
<evidence type="ECO:0000256" key="3">
    <source>
        <dbReference type="ARBA" id="ARBA00022679"/>
    </source>
</evidence>
<dbReference type="GO" id="GO:0005788">
    <property type="term" value="C:endoplasmic reticulum lumen"/>
    <property type="evidence" value="ECO:0007669"/>
    <property type="project" value="TreeGrafter"/>
</dbReference>
<dbReference type="AlphaFoldDB" id="A0A139H8Y9"/>
<dbReference type="EMBL" id="LFZN01000103">
    <property type="protein sequence ID" value="KXS98911.1"/>
    <property type="molecule type" value="Genomic_DNA"/>
</dbReference>
<evidence type="ECO:0000259" key="12">
    <source>
        <dbReference type="Pfam" id="PF04577"/>
    </source>
</evidence>
<feature type="domain" description="Glycosyltransferase 61 catalytic" evidence="12">
    <location>
        <begin position="332"/>
        <end position="419"/>
    </location>
</feature>
<dbReference type="STRING" id="321146.A0A139H8Y9"/>
<comment type="caution">
    <text evidence="13">The sequence shown here is derived from an EMBL/GenBank/DDBJ whole genome shotgun (WGS) entry which is preliminary data.</text>
</comment>
<dbReference type="PANTHER" id="PTHR20961:SF148">
    <property type="entry name" value="EGF DOMAIN-SPECIFIC O-LINKED N-ACETYLGLUCOSAMINE TRANSFERASE"/>
    <property type="match status" value="1"/>
</dbReference>
<feature type="transmembrane region" description="Helical" evidence="11">
    <location>
        <begin position="12"/>
        <end position="32"/>
    </location>
</feature>
<dbReference type="Proteomes" id="UP000070133">
    <property type="component" value="Unassembled WGS sequence"/>
</dbReference>
<reference evidence="13 14" key="1">
    <citation type="submission" date="2015-07" db="EMBL/GenBank/DDBJ databases">
        <title>Comparative genomics of the Sigatoka disease complex on banana suggests a link between parallel evolutionary changes in Pseudocercospora fijiensis and Pseudocercospora eumusae and increased virulence on the banana host.</title>
        <authorList>
            <person name="Chang T.-C."/>
            <person name="Salvucci A."/>
            <person name="Crous P.W."/>
            <person name="Stergiopoulos I."/>
        </authorList>
    </citation>
    <scope>NUCLEOTIDE SEQUENCE [LARGE SCALE GENOMIC DNA]</scope>
    <source>
        <strain evidence="13 14">CBS 114824</strain>
    </source>
</reference>
<sequence>MLGAWQGGTMRARLPLLTILGTLAFFCVLFVLSSDQTQNFRHRLAPVGSSSNGTEALPLPSIYDQDSSDNQLSSLCAERYGSQYIRKFSSTATNMCESHSKSSLTCFTHKAWDRSTDTFCTGTDATIDPKQRSVFMDCSLHNFTRDEKNLEKHADMVDTIPESWYATGPRYLFDKFMVLNGSSEVGRSSKDSSKERIVLLVKREGGKVISNVWHVFMQMMSLWVSLDIMQSTIDPETGRPLYTENDIKKTQVVILDEDPDGAFYELWNMFGALPTIRLRNSPRLESSKVLVPISGGSNPIWQSKDVVLPCKDSSLLRAFSQRILDFYGVDVAAPRRSKLNLIWIDRTEKRMLVDQIKHLTSLRALLAERYPEIHFESVDFANFTLREQIEKIRSTDILVGVHGAGLTHTMFLPPNSTVVEIQPPGLKYFGFESMAKLLGHGYFQEYGYFQTYEGMKHNWQLDNVFVKEDRFLKVIEQAINLRVWTDSDEQRRLGYPTIPADNGT</sequence>
<evidence type="ECO:0000256" key="9">
    <source>
        <dbReference type="ARBA" id="ARBA00048317"/>
    </source>
</evidence>
<gene>
    <name evidence="13" type="ORF">AC578_7451</name>
</gene>
<keyword evidence="2" id="KW-0328">Glycosyltransferase</keyword>
<evidence type="ECO:0000256" key="7">
    <source>
        <dbReference type="ARBA" id="ARBA00040944"/>
    </source>
</evidence>
<dbReference type="OrthoDB" id="529273at2759"/>
<keyword evidence="11" id="KW-1133">Transmembrane helix</keyword>
<comment type="catalytic activity">
    <reaction evidence="10">
        <text>L-threonyl-[protein] + UDP-N-acetyl-alpha-D-glucosamine = 3-O-(N-acetyl-beta-D-glucosaminyl)-L-threonyl-[protein] + UDP + H(+)</text>
        <dbReference type="Rhea" id="RHEA:48908"/>
        <dbReference type="Rhea" id="RHEA-COMP:11060"/>
        <dbReference type="Rhea" id="RHEA-COMP:12252"/>
        <dbReference type="ChEBI" id="CHEBI:15378"/>
        <dbReference type="ChEBI" id="CHEBI:30013"/>
        <dbReference type="ChEBI" id="CHEBI:57705"/>
        <dbReference type="ChEBI" id="CHEBI:58223"/>
        <dbReference type="ChEBI" id="CHEBI:90840"/>
        <dbReference type="EC" id="2.4.1.255"/>
    </reaction>
</comment>
<dbReference type="PANTHER" id="PTHR20961">
    <property type="entry name" value="GLYCOSYLTRANSFERASE"/>
    <property type="match status" value="1"/>
</dbReference>
<evidence type="ECO:0000256" key="10">
    <source>
        <dbReference type="ARBA" id="ARBA00049432"/>
    </source>
</evidence>
<dbReference type="GO" id="GO:0097363">
    <property type="term" value="F:protein O-acetylglucosaminyltransferase activity"/>
    <property type="evidence" value="ECO:0007669"/>
    <property type="project" value="UniProtKB-EC"/>
</dbReference>
<keyword evidence="14" id="KW-1185">Reference proteome</keyword>
<organism evidence="13 14">
    <name type="scientific">Pseudocercospora eumusae</name>
    <dbReference type="NCBI Taxonomy" id="321146"/>
    <lineage>
        <taxon>Eukaryota</taxon>
        <taxon>Fungi</taxon>
        <taxon>Dikarya</taxon>
        <taxon>Ascomycota</taxon>
        <taxon>Pezizomycotina</taxon>
        <taxon>Dothideomycetes</taxon>
        <taxon>Dothideomycetidae</taxon>
        <taxon>Mycosphaerellales</taxon>
        <taxon>Mycosphaerellaceae</taxon>
        <taxon>Pseudocercospora</taxon>
    </lineage>
</organism>
<evidence type="ECO:0000256" key="4">
    <source>
        <dbReference type="ARBA" id="ARBA00022729"/>
    </source>
</evidence>
<dbReference type="EC" id="2.4.1.255" evidence="1"/>
<evidence type="ECO:0000256" key="6">
    <source>
        <dbReference type="ARBA" id="ARBA00023180"/>
    </source>
</evidence>
<keyword evidence="5" id="KW-0256">Endoplasmic reticulum</keyword>
<evidence type="ECO:0000256" key="1">
    <source>
        <dbReference type="ARBA" id="ARBA00011970"/>
    </source>
</evidence>
<proteinExistence type="predicted"/>
<evidence type="ECO:0000256" key="5">
    <source>
        <dbReference type="ARBA" id="ARBA00022824"/>
    </source>
</evidence>
<comment type="catalytic activity">
    <reaction evidence="9">
        <text>L-seryl-[protein] + UDP-N-acetyl-alpha-D-glucosamine = 3-O-(N-acetyl-beta-D-glucosaminyl)-L-seryl-[protein] + UDP + H(+)</text>
        <dbReference type="Rhea" id="RHEA:48904"/>
        <dbReference type="Rhea" id="RHEA-COMP:9863"/>
        <dbReference type="Rhea" id="RHEA-COMP:12251"/>
        <dbReference type="ChEBI" id="CHEBI:15378"/>
        <dbReference type="ChEBI" id="CHEBI:29999"/>
        <dbReference type="ChEBI" id="CHEBI:57705"/>
        <dbReference type="ChEBI" id="CHEBI:58223"/>
        <dbReference type="ChEBI" id="CHEBI:90838"/>
        <dbReference type="EC" id="2.4.1.255"/>
    </reaction>
</comment>
<name>A0A139H8Y9_9PEZI</name>
<evidence type="ECO:0000256" key="11">
    <source>
        <dbReference type="SAM" id="Phobius"/>
    </source>
</evidence>
<evidence type="ECO:0000256" key="8">
    <source>
        <dbReference type="ARBA" id="ARBA00042574"/>
    </source>
</evidence>
<dbReference type="Pfam" id="PF04577">
    <property type="entry name" value="Glyco_transf_61"/>
    <property type="match status" value="1"/>
</dbReference>
<keyword evidence="11" id="KW-0812">Transmembrane</keyword>
<keyword evidence="6" id="KW-0325">Glycoprotein</keyword>